<sequence>MVKAIREVWIRFKTVRQLKMLEETEKRKAEKRRASFEPYFNGTWDIVK</sequence>
<comment type="caution">
    <text evidence="1">The sequence shown here is derived from an EMBL/GenBank/DDBJ whole genome shotgun (WGS) entry which is preliminary data.</text>
</comment>
<protein>
    <submittedName>
        <fullName evidence="1">Uncharacterized protein</fullName>
    </submittedName>
</protein>
<accession>A0ABR7T1T5</accession>
<reference evidence="1 2" key="1">
    <citation type="submission" date="2020-07" db="EMBL/GenBank/DDBJ databases">
        <title>Draft whole-genome sequence of Heliobacterium chlorum DSM 3682, type strain.</title>
        <authorList>
            <person name="Kyndt J.A."/>
            <person name="Meyer T.E."/>
            <person name="Imhoff J.F."/>
        </authorList>
    </citation>
    <scope>NUCLEOTIDE SEQUENCE [LARGE SCALE GENOMIC DNA]</scope>
    <source>
        <strain evidence="1 2">DSM 3682</strain>
    </source>
</reference>
<organism evidence="1 2">
    <name type="scientific">Heliobacterium chlorum</name>
    <dbReference type="NCBI Taxonomy" id="2698"/>
    <lineage>
        <taxon>Bacteria</taxon>
        <taxon>Bacillati</taxon>
        <taxon>Bacillota</taxon>
        <taxon>Clostridia</taxon>
        <taxon>Eubacteriales</taxon>
        <taxon>Heliobacteriaceae</taxon>
        <taxon>Heliobacterium</taxon>
    </lineage>
</organism>
<dbReference type="EMBL" id="JACVHF010000003">
    <property type="protein sequence ID" value="MBC9783968.1"/>
    <property type="molecule type" value="Genomic_DNA"/>
</dbReference>
<dbReference type="RefSeq" id="WP_188039088.1">
    <property type="nucleotide sequence ID" value="NZ_JACVHF010000003.1"/>
</dbReference>
<evidence type="ECO:0000313" key="1">
    <source>
        <dbReference type="EMBL" id="MBC9783968.1"/>
    </source>
</evidence>
<name>A0ABR7T1T5_HELCL</name>
<keyword evidence="2" id="KW-1185">Reference proteome</keyword>
<evidence type="ECO:0000313" key="2">
    <source>
        <dbReference type="Proteomes" id="UP000617402"/>
    </source>
</evidence>
<proteinExistence type="predicted"/>
<dbReference type="Proteomes" id="UP000617402">
    <property type="component" value="Unassembled WGS sequence"/>
</dbReference>
<gene>
    <name evidence="1" type="ORF">H1S01_05515</name>
</gene>